<dbReference type="SUPFAM" id="SSF54277">
    <property type="entry name" value="CAD &amp; PB1 domains"/>
    <property type="match status" value="1"/>
</dbReference>
<evidence type="ECO:0000313" key="3">
    <source>
        <dbReference type="Proteomes" id="UP000289738"/>
    </source>
</evidence>
<name>A0A445BKD4_ARAHY</name>
<reference evidence="2 3" key="1">
    <citation type="submission" date="2019-01" db="EMBL/GenBank/DDBJ databases">
        <title>Sequencing of cultivated peanut Arachis hypogaea provides insights into genome evolution and oil improvement.</title>
        <authorList>
            <person name="Chen X."/>
        </authorList>
    </citation>
    <scope>NUCLEOTIDE SEQUENCE [LARGE SCALE GENOMIC DNA]</scope>
    <source>
        <strain evidence="3">cv. Fuhuasheng</strain>
        <tissue evidence="2">Leaves</tissue>
    </source>
</reference>
<gene>
    <name evidence="2" type="ORF">Ahy_A09g044617</name>
</gene>
<dbReference type="EMBL" id="SDMP01000009">
    <property type="protein sequence ID" value="RYR39155.1"/>
    <property type="molecule type" value="Genomic_DNA"/>
</dbReference>
<keyword evidence="3" id="KW-1185">Reference proteome</keyword>
<organism evidence="2 3">
    <name type="scientific">Arachis hypogaea</name>
    <name type="common">Peanut</name>
    <dbReference type="NCBI Taxonomy" id="3818"/>
    <lineage>
        <taxon>Eukaryota</taxon>
        <taxon>Viridiplantae</taxon>
        <taxon>Streptophyta</taxon>
        <taxon>Embryophyta</taxon>
        <taxon>Tracheophyta</taxon>
        <taxon>Spermatophyta</taxon>
        <taxon>Magnoliopsida</taxon>
        <taxon>eudicotyledons</taxon>
        <taxon>Gunneridae</taxon>
        <taxon>Pentapetalae</taxon>
        <taxon>rosids</taxon>
        <taxon>fabids</taxon>
        <taxon>Fabales</taxon>
        <taxon>Fabaceae</taxon>
        <taxon>Papilionoideae</taxon>
        <taxon>50 kb inversion clade</taxon>
        <taxon>dalbergioids sensu lato</taxon>
        <taxon>Dalbergieae</taxon>
        <taxon>Pterocarpus clade</taxon>
        <taxon>Arachis</taxon>
    </lineage>
</organism>
<dbReference type="AlphaFoldDB" id="A0A445BKD4"/>
<evidence type="ECO:0000259" key="1">
    <source>
        <dbReference type="SMART" id="SM00666"/>
    </source>
</evidence>
<dbReference type="PANTHER" id="PTHR31066">
    <property type="entry name" value="OS05G0427100 PROTEIN-RELATED"/>
    <property type="match status" value="1"/>
</dbReference>
<proteinExistence type="predicted"/>
<dbReference type="InterPro" id="IPR000270">
    <property type="entry name" value="PB1_dom"/>
</dbReference>
<dbReference type="STRING" id="3818.A0A445BKD4"/>
<dbReference type="Gramene" id="arahy.Tifrunner.gnm2.ann2.Ah09g182200.1">
    <property type="protein sequence ID" value="arahy.Tifrunner.gnm2.ann2.Ah09g182200.1-CDS-1"/>
    <property type="gene ID" value="arahy.Tifrunner.gnm2.ann2.Ah09g182200"/>
</dbReference>
<dbReference type="SMART" id="SM00666">
    <property type="entry name" value="PB1"/>
    <property type="match status" value="1"/>
</dbReference>
<sequence length="93" mass="10514">MENYDVKFLCSYGGEIHHRPNDNKISYVGGHNKLYYVNRGIDFTAMLTELSALFDAAGDIHFKYQLPGDDFDALISVTSDNGLNSLMLEYDNL</sequence>
<feature type="domain" description="PB1" evidence="1">
    <location>
        <begin position="20"/>
        <end position="92"/>
    </location>
</feature>
<dbReference type="Pfam" id="PF00564">
    <property type="entry name" value="PB1"/>
    <property type="match status" value="1"/>
</dbReference>
<comment type="caution">
    <text evidence="2">The sequence shown here is derived from an EMBL/GenBank/DDBJ whole genome shotgun (WGS) entry which is preliminary data.</text>
</comment>
<dbReference type="SMR" id="A0A445BKD4"/>
<accession>A0A445BKD4</accession>
<evidence type="ECO:0000313" key="2">
    <source>
        <dbReference type="EMBL" id="RYR39155.1"/>
    </source>
</evidence>
<dbReference type="InterPro" id="IPR053198">
    <property type="entry name" value="Gynoecium_Dev_Regulator"/>
</dbReference>
<dbReference type="PANTHER" id="PTHR31066:SF85">
    <property type="entry name" value="OS02G0809100 PROTEIN"/>
    <property type="match status" value="1"/>
</dbReference>
<protein>
    <recommendedName>
        <fullName evidence="1">PB1 domain-containing protein</fullName>
    </recommendedName>
</protein>
<dbReference type="Proteomes" id="UP000289738">
    <property type="component" value="Chromosome A09"/>
</dbReference>